<sequence>MSVLYHPGKASVVVDALSQLSMGSGSHVEEGKKELVSDVIGSLNQWSCNGSQSYFVSEVKTKKGLDPFLIELNELMLKKSFEAFSQGGDRVLRYQGHLFVPNVDDLREKILS</sequence>
<name>A0AAF0UHJ9_SOLVR</name>
<organism evidence="1 2">
    <name type="scientific">Solanum verrucosum</name>
    <dbReference type="NCBI Taxonomy" id="315347"/>
    <lineage>
        <taxon>Eukaryota</taxon>
        <taxon>Viridiplantae</taxon>
        <taxon>Streptophyta</taxon>
        <taxon>Embryophyta</taxon>
        <taxon>Tracheophyta</taxon>
        <taxon>Spermatophyta</taxon>
        <taxon>Magnoliopsida</taxon>
        <taxon>eudicotyledons</taxon>
        <taxon>Gunneridae</taxon>
        <taxon>Pentapetalae</taxon>
        <taxon>asterids</taxon>
        <taxon>lamiids</taxon>
        <taxon>Solanales</taxon>
        <taxon>Solanaceae</taxon>
        <taxon>Solanoideae</taxon>
        <taxon>Solaneae</taxon>
        <taxon>Solanum</taxon>
    </lineage>
</organism>
<gene>
    <name evidence="1" type="ORF">MTR67_038968</name>
</gene>
<evidence type="ECO:0000313" key="2">
    <source>
        <dbReference type="Proteomes" id="UP001234989"/>
    </source>
</evidence>
<evidence type="ECO:0000313" key="1">
    <source>
        <dbReference type="EMBL" id="WMV45583.1"/>
    </source>
</evidence>
<accession>A0AAF0UHJ9</accession>
<proteinExistence type="predicted"/>
<keyword evidence="2" id="KW-1185">Reference proteome</keyword>
<dbReference type="Proteomes" id="UP001234989">
    <property type="component" value="Chromosome 9"/>
</dbReference>
<protein>
    <submittedName>
        <fullName evidence="1">Uncharacterized protein</fullName>
    </submittedName>
</protein>
<dbReference type="AlphaFoldDB" id="A0AAF0UHJ9"/>
<reference evidence="1" key="1">
    <citation type="submission" date="2023-08" db="EMBL/GenBank/DDBJ databases">
        <title>A de novo genome assembly of Solanum verrucosum Schlechtendal, a Mexican diploid species geographically isolated from the other diploid A-genome species in potato relatives.</title>
        <authorList>
            <person name="Hosaka K."/>
        </authorList>
    </citation>
    <scope>NUCLEOTIDE SEQUENCE</scope>
    <source>
        <tissue evidence="1">Young leaves</tissue>
    </source>
</reference>
<dbReference type="EMBL" id="CP133620">
    <property type="protein sequence ID" value="WMV45583.1"/>
    <property type="molecule type" value="Genomic_DNA"/>
</dbReference>